<accession>A0AAV6XDE7</accession>
<dbReference type="PANTHER" id="PTHR40891:SF1">
    <property type="entry name" value="DUF295 DOMAIN-CONTAINING PROTEIN"/>
    <property type="match status" value="1"/>
</dbReference>
<reference evidence="2" key="1">
    <citation type="submission" date="2019-10" db="EMBL/GenBank/DDBJ databases">
        <authorList>
            <person name="Zhang R."/>
            <person name="Pan Y."/>
            <person name="Wang J."/>
            <person name="Ma R."/>
            <person name="Yu S."/>
        </authorList>
    </citation>
    <scope>NUCLEOTIDE SEQUENCE</scope>
    <source>
        <strain evidence="2">LA-IB0</strain>
        <tissue evidence="2">Leaf</tissue>
    </source>
</reference>
<evidence type="ECO:0000313" key="3">
    <source>
        <dbReference type="Proteomes" id="UP000826271"/>
    </source>
</evidence>
<feature type="domain" description="KIB1-4 beta-propeller" evidence="1">
    <location>
        <begin position="29"/>
        <end position="289"/>
    </location>
</feature>
<dbReference type="InterPro" id="IPR005174">
    <property type="entry name" value="KIB1-4_b-propeller"/>
</dbReference>
<dbReference type="PANTHER" id="PTHR40891">
    <property type="entry name" value="DUF295 DOMAIN-CONTAINING PROTEIN"/>
    <property type="match status" value="1"/>
</dbReference>
<proteinExistence type="predicted"/>
<organism evidence="2 3">
    <name type="scientific">Buddleja alternifolia</name>
    <dbReference type="NCBI Taxonomy" id="168488"/>
    <lineage>
        <taxon>Eukaryota</taxon>
        <taxon>Viridiplantae</taxon>
        <taxon>Streptophyta</taxon>
        <taxon>Embryophyta</taxon>
        <taxon>Tracheophyta</taxon>
        <taxon>Spermatophyta</taxon>
        <taxon>Magnoliopsida</taxon>
        <taxon>eudicotyledons</taxon>
        <taxon>Gunneridae</taxon>
        <taxon>Pentapetalae</taxon>
        <taxon>asterids</taxon>
        <taxon>lamiids</taxon>
        <taxon>Lamiales</taxon>
        <taxon>Scrophulariaceae</taxon>
        <taxon>Buddlejeae</taxon>
        <taxon>Buddleja</taxon>
    </lineage>
</organism>
<dbReference type="Proteomes" id="UP000826271">
    <property type="component" value="Unassembled WGS sequence"/>
</dbReference>
<keyword evidence="3" id="KW-1185">Reference proteome</keyword>
<name>A0AAV6XDE7_9LAMI</name>
<dbReference type="AlphaFoldDB" id="A0AAV6XDE7"/>
<dbReference type="EMBL" id="WHWC01000008">
    <property type="protein sequence ID" value="KAG8378139.1"/>
    <property type="molecule type" value="Genomic_DNA"/>
</dbReference>
<evidence type="ECO:0000313" key="2">
    <source>
        <dbReference type="EMBL" id="KAG8378139.1"/>
    </source>
</evidence>
<protein>
    <recommendedName>
        <fullName evidence="1">KIB1-4 beta-propeller domain-containing protein</fullName>
    </recommendedName>
</protein>
<dbReference type="Pfam" id="PF03478">
    <property type="entry name" value="Beta-prop_KIB1-4"/>
    <property type="match status" value="1"/>
</dbReference>
<comment type="caution">
    <text evidence="2">The sequence shown here is derived from an EMBL/GenBank/DDBJ whole genome shotgun (WGS) entry which is preliminary data.</text>
</comment>
<gene>
    <name evidence="2" type="ORF">BUALT_Bualt08G0107000</name>
</gene>
<evidence type="ECO:0000259" key="1">
    <source>
        <dbReference type="Pfam" id="PF03478"/>
    </source>
</evidence>
<sequence length="324" mass="36990">MELNEANQDRHHPWLLISSHGAPHAKQFFYSISEDRFHATSIPELCNKCVLASAYGWLVLVDHDTDDCCLWNPVSMDKIELPELDCSSIYNRCVLSKPPTDPECHILFNSTTTLHRAFLQIGDDEFVILSSTNNVTEVCLSTVGSFQGKIYGIVSISNQFVTLNFVGKNLEIRPMIMEGGQPWEIPIMSPTWVALRKEYLIESPCGELLLVREMFSCSFLHEGLDFRVFRLDINQMKCVKLDNIGNQAIFLDRLTEEGVNGGVCYYSDGIKPNSIYYTATNSRNLHIYDLNDRSTTFLLPCPAARRSQSMNYWVEYETFQNLIK</sequence>